<keyword evidence="7" id="KW-0368">Histidine biosynthesis</keyword>
<evidence type="ECO:0000256" key="3">
    <source>
        <dbReference type="ARBA" id="ARBA00011152"/>
    </source>
</evidence>
<comment type="catalytic activity">
    <reaction evidence="9">
        <text>5-[(5-phospho-1-deoxy-D-ribulos-1-ylimino)methylamino]-1-(5-phospho-beta-D-ribosyl)imidazole-4-carboxamide + L-glutamine = D-erythro-1-(imidazol-4-yl)glycerol 3-phosphate + 5-amino-1-(5-phospho-beta-D-ribosyl)imidazole-4-carboxamide + L-glutamate + H(+)</text>
        <dbReference type="Rhea" id="RHEA:24793"/>
        <dbReference type="ChEBI" id="CHEBI:15378"/>
        <dbReference type="ChEBI" id="CHEBI:29985"/>
        <dbReference type="ChEBI" id="CHEBI:58278"/>
        <dbReference type="ChEBI" id="CHEBI:58359"/>
        <dbReference type="ChEBI" id="CHEBI:58475"/>
        <dbReference type="ChEBI" id="CHEBI:58525"/>
        <dbReference type="EC" id="4.3.2.10"/>
    </reaction>
</comment>
<evidence type="ECO:0000256" key="2">
    <source>
        <dbReference type="ARBA" id="ARBA00010768"/>
    </source>
</evidence>
<feature type="non-terminal residue" evidence="13">
    <location>
        <position position="736"/>
    </location>
</feature>
<dbReference type="Gene3D" id="1.10.3450.40">
    <property type="entry name" value="Signal recognition particle, SRP68 subunit, RNA-binding domain"/>
    <property type="match status" value="1"/>
</dbReference>
<evidence type="ECO:0000256" key="7">
    <source>
        <dbReference type="ARBA" id="ARBA00023102"/>
    </source>
</evidence>
<keyword evidence="5" id="KW-0378">Hydrolase</keyword>
<keyword evidence="4" id="KW-0028">Amino-acid biosynthesis</keyword>
<dbReference type="CDD" id="cd01748">
    <property type="entry name" value="GATase1_IGP_Synthase"/>
    <property type="match status" value="1"/>
</dbReference>
<evidence type="ECO:0000256" key="6">
    <source>
        <dbReference type="ARBA" id="ARBA00022962"/>
    </source>
</evidence>
<evidence type="ECO:0000256" key="5">
    <source>
        <dbReference type="ARBA" id="ARBA00022801"/>
    </source>
</evidence>
<dbReference type="UniPathway" id="UPA00031">
    <property type="reaction ID" value="UER00010"/>
</dbReference>
<dbReference type="GO" id="GO:0008312">
    <property type="term" value="F:7S RNA binding"/>
    <property type="evidence" value="ECO:0007669"/>
    <property type="project" value="InterPro"/>
</dbReference>
<gene>
    <name evidence="13" type="ORF">ZEAMMB73_Zm00001d021292</name>
</gene>
<dbReference type="GO" id="GO:0000105">
    <property type="term" value="P:L-histidine biosynthetic process"/>
    <property type="evidence" value="ECO:0007669"/>
    <property type="project" value="UniProtKB-UniPathway"/>
</dbReference>
<dbReference type="GO" id="GO:0016829">
    <property type="term" value="F:lyase activity"/>
    <property type="evidence" value="ECO:0007669"/>
    <property type="project" value="UniProtKB-KW"/>
</dbReference>
<dbReference type="Gene3D" id="1.25.40.980">
    <property type="match status" value="1"/>
</dbReference>
<dbReference type="InterPro" id="IPR000300">
    <property type="entry name" value="IPPc"/>
</dbReference>
<dbReference type="InterPro" id="IPR010139">
    <property type="entry name" value="Imidazole-glycPsynth_HisH"/>
</dbReference>
<dbReference type="InterPro" id="IPR029062">
    <property type="entry name" value="Class_I_gatase-like"/>
</dbReference>
<evidence type="ECO:0000313" key="13">
    <source>
        <dbReference type="EMBL" id="ONM56748.1"/>
    </source>
</evidence>
<sequence>MESCHGEENIWYKCKNSVSTCWVDFEKQLNGHHFSQLCSVKGDSRKSLEADAYASYMKGALFSEQDKNIDATIINFKNTRAIYEEPGKYGSIENELLCYQCIEEVEPMIDLCSHKLGGSYLQAHELLDTANDLLNEDGCGLEGCVLLGFDIRDVQSPEDIVAAERLVFPGVGAFGSAMDVLNRTGMADALREYIQRDRPFLGICLGLQLLFDSSEENDPVSGLGVIPGVVRRFDSSNGLIVPHIGWNALQITKDTPLLQGADGQHVYFVHSYHVLPSDVNRDWISSICNYGDSFISSISMGNIQAVQFHPEKSGATELSILKEFLRPNSLGTKNEGDEMASKVAFDHPERFSEKFEFSADNIKPLVQTCMTTLSSKMGHQLLGAIKVSIYQTQFCFICCHLTYGEKEGDELKRNADVQEIHRRTIFNPVSRVNMPKTIYDHDSACFRRNVWLGDLNYRINLPYEKTHELISKQDWNELFGKDQLKVELKKGIYLKDGPKGSSTFLQRVHVHNLVIEQSLVSQSTEFEAAIQNDDKSSLRALCEKNTKNLCRSDEERETWGFLRVMFEDGDFARTKLLAHLGFEPPQAPPASSTNELSQILADTLNIDHAAVTDNADAQFLIDNGDDFFNNPQPSEASLAEESVSTNGQQIEQEVPGDAVPSDPSIDKSIQHALVVGDYKGAVNQCLASNRMADALVIAHAGGSALWESTRNHYLKNSISPYLKVVSAMVGNDLMSF</sequence>
<dbReference type="PANTHER" id="PTHR42701">
    <property type="entry name" value="IMIDAZOLE GLYCEROL PHOSPHATE SYNTHASE SUBUNIT HISH"/>
    <property type="match status" value="1"/>
</dbReference>
<dbReference type="InterPro" id="IPR036691">
    <property type="entry name" value="Endo/exonu/phosph_ase_sf"/>
</dbReference>
<comment type="subunit">
    <text evidence="3">Heterodimer of HisH and HisF.</text>
</comment>
<dbReference type="GO" id="GO:0006614">
    <property type="term" value="P:SRP-dependent cotranslational protein targeting to membrane"/>
    <property type="evidence" value="ECO:0007669"/>
    <property type="project" value="InterPro"/>
</dbReference>
<dbReference type="GO" id="GO:0046856">
    <property type="term" value="P:phosphatidylinositol dephosphorylation"/>
    <property type="evidence" value="ECO:0007669"/>
    <property type="project" value="InterPro"/>
</dbReference>
<feature type="domain" description="Glutamine amidotransferase" evidence="11">
    <location>
        <begin position="162"/>
        <end position="325"/>
    </location>
</feature>
<dbReference type="GO" id="GO:0005047">
    <property type="term" value="F:signal recognition particle binding"/>
    <property type="evidence" value="ECO:0007669"/>
    <property type="project" value="InterPro"/>
</dbReference>
<dbReference type="PANTHER" id="PTHR42701:SF1">
    <property type="entry name" value="IMIDAZOLE GLYCEROL PHOSPHATE SYNTHASE SUBUNIT HISH"/>
    <property type="match status" value="1"/>
</dbReference>
<dbReference type="GO" id="GO:0004359">
    <property type="term" value="F:glutaminase activity"/>
    <property type="evidence" value="ECO:0007669"/>
    <property type="project" value="UniProtKB-EC"/>
</dbReference>
<dbReference type="SMR" id="A0A1D6I9R6"/>
<dbReference type="FunFam" id="3.40.50.880:FF:000036">
    <property type="entry name" value="Imidazole glycerol phosphate synthase hisHF"/>
    <property type="match status" value="1"/>
</dbReference>
<comment type="similarity">
    <text evidence="2">Belongs to the inositol polyphosphate 5-phosphatase family.</text>
</comment>
<dbReference type="GO" id="GO:0016763">
    <property type="term" value="F:pentosyltransferase activity"/>
    <property type="evidence" value="ECO:0007669"/>
    <property type="project" value="InterPro"/>
</dbReference>
<evidence type="ECO:0000256" key="9">
    <source>
        <dbReference type="ARBA" id="ARBA00047838"/>
    </source>
</evidence>
<reference evidence="13" key="1">
    <citation type="submission" date="2015-12" db="EMBL/GenBank/DDBJ databases">
        <title>Update maize B73 reference genome by single molecule sequencing technologies.</title>
        <authorList>
            <consortium name="Maize Genome Sequencing Project"/>
            <person name="Ware D."/>
        </authorList>
    </citation>
    <scope>NUCLEOTIDE SEQUENCE [LARGE SCALE GENOMIC DNA]</scope>
    <source>
        <tissue evidence="13">Seedling</tissue>
    </source>
</reference>
<dbReference type="Gene3D" id="3.60.10.10">
    <property type="entry name" value="Endonuclease/exonuclease/phosphatase"/>
    <property type="match status" value="1"/>
</dbReference>
<dbReference type="Pfam" id="PF22669">
    <property type="entry name" value="Exo_endo_phos2"/>
    <property type="match status" value="1"/>
</dbReference>
<dbReference type="Pfam" id="PF00117">
    <property type="entry name" value="GATase"/>
    <property type="match status" value="1"/>
</dbReference>
<dbReference type="NCBIfam" id="TIGR01855">
    <property type="entry name" value="IMP_synth_hisH"/>
    <property type="match status" value="1"/>
</dbReference>
<dbReference type="GO" id="GO:0016791">
    <property type="term" value="F:phosphatase activity"/>
    <property type="evidence" value="ECO:0007669"/>
    <property type="project" value="InterPro"/>
</dbReference>
<name>A0A1D6I9R6_MAIZE</name>
<dbReference type="InterPro" id="IPR026258">
    <property type="entry name" value="SRP68"/>
</dbReference>
<proteinExistence type="inferred from homology"/>
<evidence type="ECO:0000256" key="8">
    <source>
        <dbReference type="ARBA" id="ARBA00023239"/>
    </source>
</evidence>
<dbReference type="EMBL" id="CM007650">
    <property type="protein sequence ID" value="ONM56748.1"/>
    <property type="molecule type" value="Genomic_DNA"/>
</dbReference>
<comment type="pathway">
    <text evidence="1">Amino-acid biosynthesis; L-histidine biosynthesis; L-histidine from 5-phospho-alpha-D-ribose 1-diphosphate: step 5/9.</text>
</comment>
<dbReference type="SUPFAM" id="SSF56219">
    <property type="entry name" value="DNase I-like"/>
    <property type="match status" value="1"/>
</dbReference>
<evidence type="ECO:0000256" key="10">
    <source>
        <dbReference type="ARBA" id="ARBA00049534"/>
    </source>
</evidence>
<comment type="catalytic activity">
    <reaction evidence="10">
        <text>L-glutamine + H2O = L-glutamate + NH4(+)</text>
        <dbReference type="Rhea" id="RHEA:15889"/>
        <dbReference type="ChEBI" id="CHEBI:15377"/>
        <dbReference type="ChEBI" id="CHEBI:28938"/>
        <dbReference type="ChEBI" id="CHEBI:29985"/>
        <dbReference type="ChEBI" id="CHEBI:58359"/>
        <dbReference type="EC" id="3.5.1.2"/>
    </reaction>
</comment>
<accession>A0A1D6I9R6</accession>
<dbReference type="InParanoid" id="A0A1D6I9R6"/>
<dbReference type="AlphaFoldDB" id="A0A1D6I9R6"/>
<evidence type="ECO:0000256" key="4">
    <source>
        <dbReference type="ARBA" id="ARBA00022605"/>
    </source>
</evidence>
<feature type="domain" description="Inositol polyphosphate-related phosphatase" evidence="12">
    <location>
        <begin position="376"/>
        <end position="497"/>
    </location>
</feature>
<dbReference type="Pfam" id="PF16969">
    <property type="entry name" value="SRP68"/>
    <property type="match status" value="1"/>
</dbReference>
<dbReference type="GO" id="GO:0030942">
    <property type="term" value="F:endoplasmic reticulum signal peptide binding"/>
    <property type="evidence" value="ECO:0007669"/>
    <property type="project" value="InterPro"/>
</dbReference>
<protein>
    <submittedName>
        <fullName evidence="13">Imidazole glycerol phosphate synthase hisHF chloroplastic</fullName>
    </submittedName>
</protein>
<dbReference type="SUPFAM" id="SSF52317">
    <property type="entry name" value="Class I glutamine amidotransferase-like"/>
    <property type="match status" value="1"/>
</dbReference>
<dbReference type="GO" id="GO:0005786">
    <property type="term" value="C:signal recognition particle, endoplasmic reticulum targeting"/>
    <property type="evidence" value="ECO:0007669"/>
    <property type="project" value="InterPro"/>
</dbReference>
<keyword evidence="8" id="KW-0456">Lyase</keyword>
<dbReference type="FunFam" id="1.25.40.1030:FF:000017">
    <property type="entry name" value="Protein transport protein SEC31 homolog B"/>
    <property type="match status" value="1"/>
</dbReference>
<dbReference type="Gene3D" id="3.40.50.880">
    <property type="match status" value="1"/>
</dbReference>
<evidence type="ECO:0000259" key="12">
    <source>
        <dbReference type="Pfam" id="PF22669"/>
    </source>
</evidence>
<evidence type="ECO:0000259" key="11">
    <source>
        <dbReference type="Pfam" id="PF00117"/>
    </source>
</evidence>
<organism evidence="13">
    <name type="scientific">Zea mays</name>
    <name type="common">Maize</name>
    <dbReference type="NCBI Taxonomy" id="4577"/>
    <lineage>
        <taxon>Eukaryota</taxon>
        <taxon>Viridiplantae</taxon>
        <taxon>Streptophyta</taxon>
        <taxon>Embryophyta</taxon>
        <taxon>Tracheophyta</taxon>
        <taxon>Spermatophyta</taxon>
        <taxon>Magnoliopsida</taxon>
        <taxon>Liliopsida</taxon>
        <taxon>Poales</taxon>
        <taxon>Poaceae</taxon>
        <taxon>PACMAD clade</taxon>
        <taxon>Panicoideae</taxon>
        <taxon>Andropogonodae</taxon>
        <taxon>Andropogoneae</taxon>
        <taxon>Tripsacinae</taxon>
        <taxon>Zea</taxon>
    </lineage>
</organism>
<keyword evidence="6" id="KW-0315">Glutamine amidotransferase</keyword>
<evidence type="ECO:0000256" key="1">
    <source>
        <dbReference type="ARBA" id="ARBA00005091"/>
    </source>
</evidence>
<dbReference type="ExpressionAtlas" id="A0A1D6I9R6">
    <property type="expression patterns" value="baseline"/>
</dbReference>
<dbReference type="InterPro" id="IPR038253">
    <property type="entry name" value="SRP68_N_sf"/>
</dbReference>
<dbReference type="PROSITE" id="PS51273">
    <property type="entry name" value="GATASE_TYPE_1"/>
    <property type="match status" value="1"/>
</dbReference>
<dbReference type="STRING" id="4577.A0A1D6I9R6"/>
<dbReference type="HAMAP" id="MF_00278">
    <property type="entry name" value="HisH"/>
    <property type="match status" value="1"/>
</dbReference>
<dbReference type="InterPro" id="IPR017926">
    <property type="entry name" value="GATASE"/>
</dbReference>